<dbReference type="HAMAP" id="MF_00044">
    <property type="entry name" value="Asp_tRNA_synth_type1"/>
    <property type="match status" value="1"/>
</dbReference>
<dbReference type="PRINTS" id="PR01042">
    <property type="entry name" value="TRNASYNTHASP"/>
</dbReference>
<evidence type="ECO:0000256" key="6">
    <source>
        <dbReference type="ARBA" id="ARBA00023146"/>
    </source>
</evidence>
<feature type="region of interest" description="Disordered" evidence="7">
    <location>
        <begin position="1"/>
        <end position="102"/>
    </location>
</feature>
<dbReference type="Gene3D" id="3.30.930.10">
    <property type="entry name" value="Bira Bifunctional Protein, Domain 2"/>
    <property type="match status" value="1"/>
</dbReference>
<dbReference type="InterPro" id="IPR045864">
    <property type="entry name" value="aa-tRNA-synth_II/BPL/LPL"/>
</dbReference>
<dbReference type="InterPro" id="IPR002312">
    <property type="entry name" value="Asp/Asn-tRNA-synth_IIb"/>
</dbReference>
<evidence type="ECO:0000256" key="3">
    <source>
        <dbReference type="ARBA" id="ARBA00022741"/>
    </source>
</evidence>
<accession>A0A162Y2P8</accession>
<sequence>MSSFRYTHTRERERDRNTSSPPPSLPRRTSFKRQRLFSSDDEDAGYDDYPYAGNHRPSRALVKRDQPTQLERWGIWTDARKQERCDSAAEDDGDRREPLRPRARTRKVSFAARVERDADEGEDEERAFRVQVATLARSRPRPASPPPSRRRQTESDDERRAVRGWSGELFRTRERSYYSPDAARIHSWKHIDDAWSELQAANLTHNRAGRDVEIAGYLSTRRDVNKKLSFAMLRSKNQTWCIQIVSTGNVEGEEAEAHVRLRTLREWTPVVVRGRLLERKQAKDDTYLGIKLINDREISLTSITPLNEIPNDIIIKQDTVFGPEQRHLQLRTNAELRNNIIKRQKAMQRARLELADNGWREIETPILFKSTPEGAREFLVPTRTKGLAYALPQSPQQYKQILMASGFTRYYQFARCFRDEDLRADRQPEFTQLDMEMSFAAEEDIMAEIERLLRALWYRVLKQKTPEKFPRMTYQEAMASYGSDKPDLRYNSKIHSITQYLPADLIGKITPLQDPTVEAFKISISSDPKVTRKFISDFLDGPDGKAFLENADGQPGVFVGDLSAPMQGLGPLGYQYVMEGPEALAIEHGDLLILQARPTAPFAGGSTMLGNLRLALHKAAIAQGLIDPPDQHDYKFVWIHDFPLFSPSVDSEPGQGGTAGLASTHHPFTAPKTPADVDLLLTAPEKAIAAHYDIVVNGVELGGGSRRIHSAGVQEFIFRDVLKMKPERVEDFRHLLDVLRSGCPPHVGIALGWDRLMAIMCHKESVRDVIAFPKSGRGEDLLVKSPNRPTVEQWDTYGLQVKA</sequence>
<organism evidence="9 10">
    <name type="scientific">Didymella rabiei</name>
    <name type="common">Chickpea ascochyta blight fungus</name>
    <name type="synonym">Mycosphaerella rabiei</name>
    <dbReference type="NCBI Taxonomy" id="5454"/>
    <lineage>
        <taxon>Eukaryota</taxon>
        <taxon>Fungi</taxon>
        <taxon>Dikarya</taxon>
        <taxon>Ascomycota</taxon>
        <taxon>Pezizomycotina</taxon>
        <taxon>Dothideomycetes</taxon>
        <taxon>Pleosporomycetidae</taxon>
        <taxon>Pleosporales</taxon>
        <taxon>Pleosporineae</taxon>
        <taxon>Didymellaceae</taxon>
        <taxon>Ascochyta</taxon>
    </lineage>
</organism>
<dbReference type="GO" id="GO:0005739">
    <property type="term" value="C:mitochondrion"/>
    <property type="evidence" value="ECO:0007669"/>
    <property type="project" value="TreeGrafter"/>
</dbReference>
<dbReference type="STRING" id="5454.A0A162Y2P8"/>
<comment type="similarity">
    <text evidence="1">Belongs to the class-II aminoacyl-tRNA synthetase family. Type 1 subfamily.</text>
</comment>
<dbReference type="GO" id="GO:0005524">
    <property type="term" value="F:ATP binding"/>
    <property type="evidence" value="ECO:0007669"/>
    <property type="project" value="UniProtKB-KW"/>
</dbReference>
<protein>
    <submittedName>
        <fullName evidence="9">Aminoacyl-tRNA ligase</fullName>
    </submittedName>
</protein>
<dbReference type="NCBIfam" id="NF001750">
    <property type="entry name" value="PRK00476.1"/>
    <property type="match status" value="1"/>
</dbReference>
<dbReference type="PANTHER" id="PTHR22594:SF5">
    <property type="entry name" value="ASPARTATE--TRNA LIGASE, MITOCHONDRIAL"/>
    <property type="match status" value="1"/>
</dbReference>
<dbReference type="GO" id="GO:0006422">
    <property type="term" value="P:aspartyl-tRNA aminoacylation"/>
    <property type="evidence" value="ECO:0007669"/>
    <property type="project" value="TreeGrafter"/>
</dbReference>
<evidence type="ECO:0000256" key="2">
    <source>
        <dbReference type="ARBA" id="ARBA00022598"/>
    </source>
</evidence>
<evidence type="ECO:0000256" key="1">
    <source>
        <dbReference type="ARBA" id="ARBA00006303"/>
    </source>
</evidence>
<dbReference type="AlphaFoldDB" id="A0A162Y2P8"/>
<dbReference type="PANTHER" id="PTHR22594">
    <property type="entry name" value="ASPARTYL/LYSYL-TRNA SYNTHETASE"/>
    <property type="match status" value="1"/>
</dbReference>
<gene>
    <name evidence="9" type="ORF">ST47_g9213</name>
</gene>
<keyword evidence="3" id="KW-0547">Nucleotide-binding</keyword>
<feature type="domain" description="Aminoacyl-transfer RNA synthetases class-II family profile" evidence="8">
    <location>
        <begin position="354"/>
        <end position="786"/>
    </location>
</feature>
<comment type="caution">
    <text evidence="9">The sequence shown here is derived from an EMBL/GenBank/DDBJ whole genome shotgun (WGS) entry which is preliminary data.</text>
</comment>
<feature type="compositionally biased region" description="Basic and acidic residues" evidence="7">
    <location>
        <begin position="151"/>
        <end position="161"/>
    </location>
</feature>
<dbReference type="Pfam" id="PF00152">
    <property type="entry name" value="tRNA-synt_2"/>
    <property type="match status" value="1"/>
</dbReference>
<dbReference type="InterPro" id="IPR004364">
    <property type="entry name" value="Aa-tRNA-synt_II"/>
</dbReference>
<dbReference type="NCBIfam" id="TIGR00459">
    <property type="entry name" value="aspS_bact"/>
    <property type="match status" value="1"/>
</dbReference>
<dbReference type="InterPro" id="IPR012340">
    <property type="entry name" value="NA-bd_OB-fold"/>
</dbReference>
<dbReference type="Gene3D" id="3.30.1360.30">
    <property type="entry name" value="GAD-like domain"/>
    <property type="match status" value="1"/>
</dbReference>
<feature type="compositionally biased region" description="Basic and acidic residues" evidence="7">
    <location>
        <begin position="78"/>
        <end position="100"/>
    </location>
</feature>
<evidence type="ECO:0000259" key="8">
    <source>
        <dbReference type="PROSITE" id="PS50862"/>
    </source>
</evidence>
<evidence type="ECO:0000313" key="10">
    <source>
        <dbReference type="Proteomes" id="UP000076837"/>
    </source>
</evidence>
<evidence type="ECO:0000256" key="5">
    <source>
        <dbReference type="ARBA" id="ARBA00022917"/>
    </source>
</evidence>
<feature type="compositionally biased region" description="Basic and acidic residues" evidence="7">
    <location>
        <begin position="8"/>
        <end position="17"/>
    </location>
</feature>
<dbReference type="Gene3D" id="2.40.50.140">
    <property type="entry name" value="Nucleic acid-binding proteins"/>
    <property type="match status" value="1"/>
</dbReference>
<evidence type="ECO:0000256" key="4">
    <source>
        <dbReference type="ARBA" id="ARBA00022840"/>
    </source>
</evidence>
<keyword evidence="6" id="KW-0030">Aminoacyl-tRNA synthetase</keyword>
<proteinExistence type="inferred from homology"/>
<dbReference type="PROSITE" id="PS50862">
    <property type="entry name" value="AA_TRNA_LIGASE_II"/>
    <property type="match status" value="1"/>
</dbReference>
<dbReference type="InterPro" id="IPR006195">
    <property type="entry name" value="aa-tRNA-synth_II"/>
</dbReference>
<dbReference type="EMBL" id="JYNV01000290">
    <property type="protein sequence ID" value="KZM19799.1"/>
    <property type="molecule type" value="Genomic_DNA"/>
</dbReference>
<keyword evidence="2 9" id="KW-0436">Ligase</keyword>
<dbReference type="GO" id="GO:0004815">
    <property type="term" value="F:aspartate-tRNA ligase activity"/>
    <property type="evidence" value="ECO:0007669"/>
    <property type="project" value="TreeGrafter"/>
</dbReference>
<dbReference type="InterPro" id="IPR004115">
    <property type="entry name" value="GAD-like_sf"/>
</dbReference>
<reference evidence="9 10" key="1">
    <citation type="journal article" date="2016" name="Sci. Rep.">
        <title>Draft genome sequencing and secretome analysis of fungal phytopathogen Ascochyta rabiei provides insight into the necrotrophic effector repertoire.</title>
        <authorList>
            <person name="Verma S."/>
            <person name="Gazara R.K."/>
            <person name="Nizam S."/>
            <person name="Parween S."/>
            <person name="Chattopadhyay D."/>
            <person name="Verma P.K."/>
        </authorList>
    </citation>
    <scope>NUCLEOTIDE SEQUENCE [LARGE SCALE GENOMIC DNA]</scope>
    <source>
        <strain evidence="9 10">ArDII</strain>
    </source>
</reference>
<dbReference type="InterPro" id="IPR004524">
    <property type="entry name" value="Asp-tRNA-ligase_1"/>
</dbReference>
<dbReference type="Proteomes" id="UP000076837">
    <property type="component" value="Unassembled WGS sequence"/>
</dbReference>
<feature type="region of interest" description="Disordered" evidence="7">
    <location>
        <begin position="133"/>
        <end position="161"/>
    </location>
</feature>
<dbReference type="SUPFAM" id="SSF50249">
    <property type="entry name" value="Nucleic acid-binding proteins"/>
    <property type="match status" value="1"/>
</dbReference>
<name>A0A162Y2P8_DIDRA</name>
<keyword evidence="4" id="KW-0067">ATP-binding</keyword>
<dbReference type="SUPFAM" id="SSF55681">
    <property type="entry name" value="Class II aaRS and biotin synthetases"/>
    <property type="match status" value="1"/>
</dbReference>
<evidence type="ECO:0000313" key="9">
    <source>
        <dbReference type="EMBL" id="KZM19799.1"/>
    </source>
</evidence>
<keyword evidence="10" id="KW-1185">Reference proteome</keyword>
<keyword evidence="5" id="KW-0648">Protein biosynthesis</keyword>
<evidence type="ECO:0000256" key="7">
    <source>
        <dbReference type="SAM" id="MobiDB-lite"/>
    </source>
</evidence>